<evidence type="ECO:0008006" key="7">
    <source>
        <dbReference type="Google" id="ProtNLM"/>
    </source>
</evidence>
<sequence>MTLLQPVSGRFYRLRLQGIWTVLVSILFWVMLSCSPTAQANNSQVTQIFNQLAVTPLVRAKFDQQKKIASVNKVFNSTGNIVFSKSQGVLWQIRNPVQADLVVTATKLIQKTQRTQSEVNVAQSPYGSVSTMFLQLMAGDQAALNQHFNIVSAQYTQAQWNIVLTPKSNLFKKLFVRVEAQGQRYVERIIITEQANNMTTIRFSQHSSQPQTLSASENALFQLAK</sequence>
<dbReference type="HOGENOM" id="CLU_091014_1_0_6"/>
<dbReference type="AlphaFoldDB" id="S3N6V9"/>
<keyword evidence="4" id="KW-0653">Protein transport</keyword>
<dbReference type="Pfam" id="PF03548">
    <property type="entry name" value="LolA"/>
    <property type="match status" value="1"/>
</dbReference>
<dbReference type="Proteomes" id="UP000014568">
    <property type="component" value="Unassembled WGS sequence"/>
</dbReference>
<protein>
    <recommendedName>
        <fullName evidence="7">Outer membrane lipoprotein carrier protein LolA</fullName>
    </recommendedName>
</protein>
<keyword evidence="2" id="KW-0813">Transport</keyword>
<reference evidence="5 6" key="1">
    <citation type="submission" date="2013-06" db="EMBL/GenBank/DDBJ databases">
        <title>The Genome Sequence of Acinetobacter rudis CIP 110305.</title>
        <authorList>
            <consortium name="The Broad Institute Genome Sequencing Platform"/>
            <consortium name="The Broad Institute Genome Sequencing Center for Infectious Disease"/>
            <person name="Cerqueira G."/>
            <person name="Feldgarden M."/>
            <person name="Courvalin P."/>
            <person name="Perichon B."/>
            <person name="Grillot-Courvalin C."/>
            <person name="Clermont D."/>
            <person name="Rocha E."/>
            <person name="Yoon E.-J."/>
            <person name="Nemec A."/>
            <person name="Young S.K."/>
            <person name="Zeng Q."/>
            <person name="Gargeya S."/>
            <person name="Fitzgerald M."/>
            <person name="Abouelleil A."/>
            <person name="Alvarado L."/>
            <person name="Berlin A.M."/>
            <person name="Chapman S.B."/>
            <person name="Dewar J."/>
            <person name="Goldberg J."/>
            <person name="Griggs A."/>
            <person name="Gujja S."/>
            <person name="Hansen M."/>
            <person name="Howarth C."/>
            <person name="Imamovic A."/>
            <person name="Larimer J."/>
            <person name="McCowan C."/>
            <person name="Murphy C."/>
            <person name="Pearson M."/>
            <person name="Priest M."/>
            <person name="Roberts A."/>
            <person name="Saif S."/>
            <person name="Shea T."/>
            <person name="Sykes S."/>
            <person name="Wortman J."/>
            <person name="Nusbaum C."/>
            <person name="Birren B."/>
        </authorList>
    </citation>
    <scope>NUCLEOTIDE SEQUENCE [LARGE SCALE GENOMIC DNA]</scope>
    <source>
        <strain evidence="5 6">CIP 110305</strain>
    </source>
</reference>
<evidence type="ECO:0000256" key="2">
    <source>
        <dbReference type="ARBA" id="ARBA00022448"/>
    </source>
</evidence>
<gene>
    <name evidence="5" type="ORF">F945_03578</name>
</gene>
<keyword evidence="6" id="KW-1185">Reference proteome</keyword>
<evidence type="ECO:0000256" key="4">
    <source>
        <dbReference type="ARBA" id="ARBA00022927"/>
    </source>
</evidence>
<dbReference type="InterPro" id="IPR004564">
    <property type="entry name" value="OM_lipoprot_carrier_LolA-like"/>
</dbReference>
<dbReference type="SUPFAM" id="SSF89392">
    <property type="entry name" value="Prokaryotic lipoproteins and lipoprotein localization factors"/>
    <property type="match status" value="1"/>
</dbReference>
<comment type="subunit">
    <text evidence="1">Monomer.</text>
</comment>
<organism evidence="5 6">
    <name type="scientific">Acinetobacter rudis CIP 110305</name>
    <dbReference type="NCBI Taxonomy" id="421052"/>
    <lineage>
        <taxon>Bacteria</taxon>
        <taxon>Pseudomonadati</taxon>
        <taxon>Pseudomonadota</taxon>
        <taxon>Gammaproteobacteria</taxon>
        <taxon>Moraxellales</taxon>
        <taxon>Moraxellaceae</taxon>
        <taxon>Acinetobacter</taxon>
    </lineage>
</organism>
<dbReference type="InterPro" id="IPR029046">
    <property type="entry name" value="LolA/LolB/LppX"/>
</dbReference>
<dbReference type="CDD" id="cd16325">
    <property type="entry name" value="LolA"/>
    <property type="match status" value="1"/>
</dbReference>
<dbReference type="PATRIC" id="fig|421052.3.peg.3509"/>
<evidence type="ECO:0000313" key="5">
    <source>
        <dbReference type="EMBL" id="EPF70014.1"/>
    </source>
</evidence>
<name>S3N6V9_9GAMM</name>
<comment type="caution">
    <text evidence="5">The sequence shown here is derived from an EMBL/GenBank/DDBJ whole genome shotgun (WGS) entry which is preliminary data.</text>
</comment>
<evidence type="ECO:0000256" key="3">
    <source>
        <dbReference type="ARBA" id="ARBA00022729"/>
    </source>
</evidence>
<dbReference type="Gene3D" id="2.50.20.10">
    <property type="entry name" value="Lipoprotein localisation LolA/LolB/LppX"/>
    <property type="match status" value="1"/>
</dbReference>
<accession>S3N6V9</accession>
<dbReference type="STRING" id="632955.GCA_000829675_02616"/>
<dbReference type="eggNOG" id="COG2834">
    <property type="taxonomic scope" value="Bacteria"/>
</dbReference>
<dbReference type="EMBL" id="ATGI01000039">
    <property type="protein sequence ID" value="EPF70014.1"/>
    <property type="molecule type" value="Genomic_DNA"/>
</dbReference>
<dbReference type="GO" id="GO:0015031">
    <property type="term" value="P:protein transport"/>
    <property type="evidence" value="ECO:0007669"/>
    <property type="project" value="UniProtKB-KW"/>
</dbReference>
<keyword evidence="3" id="KW-0732">Signal</keyword>
<evidence type="ECO:0000313" key="6">
    <source>
        <dbReference type="Proteomes" id="UP000014568"/>
    </source>
</evidence>
<proteinExistence type="predicted"/>
<evidence type="ECO:0000256" key="1">
    <source>
        <dbReference type="ARBA" id="ARBA00011245"/>
    </source>
</evidence>